<protein>
    <recommendedName>
        <fullName evidence="5">UPF0391 membrane protein ACFSNC_09915</fullName>
    </recommendedName>
</protein>
<comment type="similarity">
    <text evidence="5">Belongs to the UPF0391 family.</text>
</comment>
<evidence type="ECO:0000256" key="5">
    <source>
        <dbReference type="HAMAP-Rule" id="MF_01361"/>
    </source>
</evidence>
<gene>
    <name evidence="6" type="ORF">ACFSNC_09915</name>
</gene>
<sequence>MLGWALTFLVIALIAAVLGFGGIAGTAIEIAKIIFFVAIILFVISAVLGMLRGRRAP</sequence>
<evidence type="ECO:0000256" key="2">
    <source>
        <dbReference type="ARBA" id="ARBA00022692"/>
    </source>
</evidence>
<keyword evidence="1 5" id="KW-1003">Cell membrane</keyword>
<dbReference type="NCBIfam" id="NF010226">
    <property type="entry name" value="PRK13682.1-1"/>
    <property type="match status" value="1"/>
</dbReference>
<dbReference type="Proteomes" id="UP001597299">
    <property type="component" value="Unassembled WGS sequence"/>
</dbReference>
<organism evidence="6 7">
    <name type="scientific">Ancylobacter oerskovii</name>
    <dbReference type="NCBI Taxonomy" id="459519"/>
    <lineage>
        <taxon>Bacteria</taxon>
        <taxon>Pseudomonadati</taxon>
        <taxon>Pseudomonadota</taxon>
        <taxon>Alphaproteobacteria</taxon>
        <taxon>Hyphomicrobiales</taxon>
        <taxon>Xanthobacteraceae</taxon>
        <taxon>Ancylobacter</taxon>
    </lineage>
</organism>
<evidence type="ECO:0000313" key="7">
    <source>
        <dbReference type="Proteomes" id="UP001597299"/>
    </source>
</evidence>
<comment type="subcellular location">
    <subcellularLocation>
        <location evidence="5">Cell membrane</location>
        <topology evidence="5">Single-pass membrane protein</topology>
    </subcellularLocation>
</comment>
<dbReference type="EMBL" id="JBHUHD010000001">
    <property type="protein sequence ID" value="MFD2140714.1"/>
    <property type="molecule type" value="Genomic_DNA"/>
</dbReference>
<dbReference type="RefSeq" id="WP_213350769.1">
    <property type="nucleotide sequence ID" value="NZ_JAHBGB010000002.1"/>
</dbReference>
<evidence type="ECO:0000256" key="4">
    <source>
        <dbReference type="ARBA" id="ARBA00023136"/>
    </source>
</evidence>
<feature type="transmembrane region" description="Helical" evidence="5">
    <location>
        <begin position="29"/>
        <end position="51"/>
    </location>
</feature>
<keyword evidence="3 5" id="KW-1133">Transmembrane helix</keyword>
<keyword evidence="4 5" id="KW-0472">Membrane</keyword>
<keyword evidence="2 5" id="KW-0812">Transmembrane</keyword>
<dbReference type="NCBIfam" id="NF010228">
    <property type="entry name" value="PRK13682.1-3"/>
    <property type="match status" value="1"/>
</dbReference>
<evidence type="ECO:0000256" key="1">
    <source>
        <dbReference type="ARBA" id="ARBA00022475"/>
    </source>
</evidence>
<comment type="caution">
    <text evidence="6">The sequence shown here is derived from an EMBL/GenBank/DDBJ whole genome shotgun (WGS) entry which is preliminary data.</text>
</comment>
<keyword evidence="7" id="KW-1185">Reference proteome</keyword>
<accession>A0ABW4YX80</accession>
<proteinExistence type="inferred from homology"/>
<evidence type="ECO:0000256" key="3">
    <source>
        <dbReference type="ARBA" id="ARBA00022989"/>
    </source>
</evidence>
<dbReference type="HAMAP" id="MF_01361">
    <property type="entry name" value="UPF0391"/>
    <property type="match status" value="1"/>
</dbReference>
<evidence type="ECO:0000313" key="6">
    <source>
        <dbReference type="EMBL" id="MFD2140714.1"/>
    </source>
</evidence>
<dbReference type="Pfam" id="PF07043">
    <property type="entry name" value="DUF1328"/>
    <property type="match status" value="1"/>
</dbReference>
<dbReference type="PIRSF" id="PIRSF036466">
    <property type="entry name" value="UCP036466"/>
    <property type="match status" value="1"/>
</dbReference>
<dbReference type="NCBIfam" id="NF010229">
    <property type="entry name" value="PRK13682.1-4"/>
    <property type="match status" value="1"/>
</dbReference>
<dbReference type="InterPro" id="IPR009760">
    <property type="entry name" value="DUF1328"/>
</dbReference>
<reference evidence="7" key="1">
    <citation type="journal article" date="2019" name="Int. J. Syst. Evol. Microbiol.">
        <title>The Global Catalogue of Microorganisms (GCM) 10K type strain sequencing project: providing services to taxonomists for standard genome sequencing and annotation.</title>
        <authorList>
            <consortium name="The Broad Institute Genomics Platform"/>
            <consortium name="The Broad Institute Genome Sequencing Center for Infectious Disease"/>
            <person name="Wu L."/>
            <person name="Ma J."/>
        </authorList>
    </citation>
    <scope>NUCLEOTIDE SEQUENCE [LARGE SCALE GENOMIC DNA]</scope>
    <source>
        <strain evidence="7">CCM 7435</strain>
    </source>
</reference>
<name>A0ABW4YX80_9HYPH</name>